<gene>
    <name evidence="8 11" type="primary">sat</name>
    <name evidence="11" type="ORF">GLW04_04530</name>
</gene>
<comment type="similarity">
    <text evidence="6 8">Belongs to the sulfate adenylyltransferase family.</text>
</comment>
<dbReference type="Gene3D" id="3.40.50.620">
    <property type="entry name" value="HUPs"/>
    <property type="match status" value="1"/>
</dbReference>
<protein>
    <recommendedName>
        <fullName evidence="8">Sulfate adenylyltransferase</fullName>
        <ecNumber evidence="8">2.7.7.4</ecNumber>
    </recommendedName>
    <alternativeName>
        <fullName evidence="8">ATP-sulfurylase</fullName>
    </alternativeName>
    <alternativeName>
        <fullName evidence="8">Sulfate adenylate transferase</fullName>
        <shortName evidence="8">SAT</shortName>
    </alternativeName>
</protein>
<dbReference type="GO" id="GO:0000103">
    <property type="term" value="P:sulfate assimilation"/>
    <property type="evidence" value="ECO:0007669"/>
    <property type="project" value="UniProtKB-UniRule"/>
</dbReference>
<dbReference type="NCBIfam" id="TIGR00339">
    <property type="entry name" value="sopT"/>
    <property type="match status" value="1"/>
</dbReference>
<evidence type="ECO:0000256" key="1">
    <source>
        <dbReference type="ARBA" id="ARBA00005048"/>
    </source>
</evidence>
<dbReference type="Proteomes" id="UP000460949">
    <property type="component" value="Unassembled WGS sequence"/>
</dbReference>
<evidence type="ECO:0000256" key="2">
    <source>
        <dbReference type="ARBA" id="ARBA00022679"/>
    </source>
</evidence>
<dbReference type="InterPro" id="IPR024951">
    <property type="entry name" value="Sulfurylase_cat_dom"/>
</dbReference>
<comment type="catalytic activity">
    <reaction evidence="7 8">
        <text>sulfate + ATP + H(+) = adenosine 5'-phosphosulfate + diphosphate</text>
        <dbReference type="Rhea" id="RHEA:18133"/>
        <dbReference type="ChEBI" id="CHEBI:15378"/>
        <dbReference type="ChEBI" id="CHEBI:16189"/>
        <dbReference type="ChEBI" id="CHEBI:30616"/>
        <dbReference type="ChEBI" id="CHEBI:33019"/>
        <dbReference type="ChEBI" id="CHEBI:58243"/>
        <dbReference type="EC" id="2.7.7.4"/>
    </reaction>
</comment>
<evidence type="ECO:0000256" key="7">
    <source>
        <dbReference type="ARBA" id="ARBA00049370"/>
    </source>
</evidence>
<evidence type="ECO:0000313" key="12">
    <source>
        <dbReference type="Proteomes" id="UP000460949"/>
    </source>
</evidence>
<dbReference type="OrthoDB" id="9804504at2"/>
<sequence>MSIIQPHGGRLINRFTEEPQSLPEQRIELDAMALSDIDLIANGAYSPLQGFLTQEDYENVVEDLRLKDGTPWSLPITLPVSEQQAASLTGRAALVKDGTVYGVIEIEDIFKPDKQKEAAKVYLTTEEAHPGVSKLYNRPDYYVGGKIEVFARPEREHGNHYYLDPAETRERFQEAGWEKVVGFQTRNPVHRAHEYIQKAALESVDGLFLNPLVGETKSDDIPSDVRMKSYEVLLDEYYPKNRVTLAVFNAAMRYAGPREAVFHAIVRKNFGCSHFIVGRDHAGVGDYYGTYDAQKIFSHFEEGELEITPVFFEHSFYCRACEAMASHKTCPHDKEHHVILSGTKVRELLRNGEKPPKTFSRPEVVDVLIEGLKQQTADAKG</sequence>
<dbReference type="PANTHER" id="PTHR43509:SF1">
    <property type="entry name" value="SULFATE ADENYLYLTRANSFERASE"/>
    <property type="match status" value="1"/>
</dbReference>
<dbReference type="EMBL" id="WMET01000001">
    <property type="protein sequence ID" value="MYL19144.1"/>
    <property type="molecule type" value="Genomic_DNA"/>
</dbReference>
<dbReference type="PANTHER" id="PTHR43509">
    <property type="match status" value="1"/>
</dbReference>
<feature type="domain" description="ATP-sulfurylase PUA-like" evidence="10">
    <location>
        <begin position="4"/>
        <end position="151"/>
    </location>
</feature>
<keyword evidence="2 8" id="KW-0808">Transferase</keyword>
<evidence type="ECO:0000256" key="4">
    <source>
        <dbReference type="ARBA" id="ARBA00022741"/>
    </source>
</evidence>
<dbReference type="EC" id="2.7.7.4" evidence="8"/>
<proteinExistence type="inferred from homology"/>
<comment type="pathway">
    <text evidence="1 8">Sulfur metabolism; hydrogen sulfide biosynthesis; sulfite from sulfate: step 1/3.</text>
</comment>
<dbReference type="CDD" id="cd00517">
    <property type="entry name" value="ATPS"/>
    <property type="match status" value="1"/>
</dbReference>
<dbReference type="GO" id="GO:0070814">
    <property type="term" value="P:hydrogen sulfide biosynthetic process"/>
    <property type="evidence" value="ECO:0007669"/>
    <property type="project" value="UniProtKB-UniRule"/>
</dbReference>
<evidence type="ECO:0000256" key="6">
    <source>
        <dbReference type="ARBA" id="ARBA00037980"/>
    </source>
</evidence>
<dbReference type="AlphaFoldDB" id="A0A845E0A6"/>
<evidence type="ECO:0000313" key="11">
    <source>
        <dbReference type="EMBL" id="MYL19144.1"/>
    </source>
</evidence>
<dbReference type="Pfam" id="PF01747">
    <property type="entry name" value="ATP-sulfurylase"/>
    <property type="match status" value="1"/>
</dbReference>
<evidence type="ECO:0000256" key="8">
    <source>
        <dbReference type="HAMAP-Rule" id="MF_00066"/>
    </source>
</evidence>
<keyword evidence="5 8" id="KW-0067">ATP-binding</keyword>
<evidence type="ECO:0000256" key="5">
    <source>
        <dbReference type="ARBA" id="ARBA00022840"/>
    </source>
</evidence>
<dbReference type="SUPFAM" id="SSF88697">
    <property type="entry name" value="PUA domain-like"/>
    <property type="match status" value="1"/>
</dbReference>
<dbReference type="InterPro" id="IPR014729">
    <property type="entry name" value="Rossmann-like_a/b/a_fold"/>
</dbReference>
<keyword evidence="3 8" id="KW-0548">Nucleotidyltransferase</keyword>
<dbReference type="Pfam" id="PF14306">
    <property type="entry name" value="PUA_2"/>
    <property type="match status" value="1"/>
</dbReference>
<dbReference type="GO" id="GO:0004781">
    <property type="term" value="F:sulfate adenylyltransferase (ATP) activity"/>
    <property type="evidence" value="ECO:0007669"/>
    <property type="project" value="UniProtKB-UniRule"/>
</dbReference>
<dbReference type="RefSeq" id="WP_160835560.1">
    <property type="nucleotide sequence ID" value="NZ_WMET01000001.1"/>
</dbReference>
<reference evidence="11 12" key="1">
    <citation type="submission" date="2019-11" db="EMBL/GenBank/DDBJ databases">
        <title>Genome sequences of 17 halophilic strains isolated from different environments.</title>
        <authorList>
            <person name="Furrow R.E."/>
        </authorList>
    </citation>
    <scope>NUCLEOTIDE SEQUENCE [LARGE SCALE GENOMIC DNA]</scope>
    <source>
        <strain evidence="11 12">22511_23_Filter</strain>
    </source>
</reference>
<dbReference type="InterPro" id="IPR002650">
    <property type="entry name" value="Sulphate_adenylyltransferase"/>
</dbReference>
<dbReference type="GO" id="GO:0005524">
    <property type="term" value="F:ATP binding"/>
    <property type="evidence" value="ECO:0007669"/>
    <property type="project" value="UniProtKB-KW"/>
</dbReference>
<dbReference type="Gene3D" id="3.10.400.10">
    <property type="entry name" value="Sulfate adenylyltransferase"/>
    <property type="match status" value="1"/>
</dbReference>
<organism evidence="11 12">
    <name type="scientific">Halobacillus litoralis</name>
    <dbReference type="NCBI Taxonomy" id="45668"/>
    <lineage>
        <taxon>Bacteria</taxon>
        <taxon>Bacillati</taxon>
        <taxon>Bacillota</taxon>
        <taxon>Bacilli</taxon>
        <taxon>Bacillales</taxon>
        <taxon>Bacillaceae</taxon>
        <taxon>Halobacillus</taxon>
    </lineage>
</organism>
<dbReference type="NCBIfam" id="NF003166">
    <property type="entry name" value="PRK04149.1"/>
    <property type="match status" value="1"/>
</dbReference>
<dbReference type="InterPro" id="IPR025980">
    <property type="entry name" value="ATP-Sase_PUA-like_dom"/>
</dbReference>
<dbReference type="InterPro" id="IPR015947">
    <property type="entry name" value="PUA-like_sf"/>
</dbReference>
<dbReference type="UniPathway" id="UPA00140">
    <property type="reaction ID" value="UER00204"/>
</dbReference>
<accession>A0A845E0A6</accession>
<dbReference type="HAMAP" id="MF_00066">
    <property type="entry name" value="Sulf_adenylyltr"/>
    <property type="match status" value="1"/>
</dbReference>
<evidence type="ECO:0000259" key="10">
    <source>
        <dbReference type="Pfam" id="PF14306"/>
    </source>
</evidence>
<evidence type="ECO:0000256" key="3">
    <source>
        <dbReference type="ARBA" id="ARBA00022695"/>
    </source>
</evidence>
<comment type="caution">
    <text evidence="11">The sequence shown here is derived from an EMBL/GenBank/DDBJ whole genome shotgun (WGS) entry which is preliminary data.</text>
</comment>
<keyword evidence="4 8" id="KW-0547">Nucleotide-binding</keyword>
<feature type="domain" description="Sulphate adenylyltransferase catalytic" evidence="9">
    <location>
        <begin position="160"/>
        <end position="370"/>
    </location>
</feature>
<dbReference type="InterPro" id="IPR020792">
    <property type="entry name" value="SO4_adenylyltransferase_pro"/>
</dbReference>
<evidence type="ECO:0000259" key="9">
    <source>
        <dbReference type="Pfam" id="PF01747"/>
    </source>
</evidence>
<dbReference type="SUPFAM" id="SSF52374">
    <property type="entry name" value="Nucleotidylyl transferase"/>
    <property type="match status" value="1"/>
</dbReference>
<name>A0A845E0A6_9BACI</name>